<reference evidence="3 4" key="1">
    <citation type="submission" date="2018-06" db="EMBL/GenBank/DDBJ databases">
        <authorList>
            <consortium name="Pathogen Informatics"/>
            <person name="Doyle S."/>
        </authorList>
    </citation>
    <scope>NUCLEOTIDE SEQUENCE [LARGE SCALE GENOMIC DNA]</scope>
    <source>
        <strain evidence="3 4">NCTC4191</strain>
    </source>
</reference>
<name>A0A380U1N2_ACTLI</name>
<feature type="transmembrane region" description="Helical" evidence="2">
    <location>
        <begin position="6"/>
        <end position="25"/>
    </location>
</feature>
<accession>A0A380U1N2</accession>
<dbReference type="PANTHER" id="PTHR33219">
    <property type="entry name" value="YLMG HOMOLOG PROTEIN 2, CHLOROPLASTIC"/>
    <property type="match status" value="1"/>
</dbReference>
<protein>
    <submittedName>
        <fullName evidence="3">Integral membrane protein</fullName>
    </submittedName>
</protein>
<dbReference type="Pfam" id="PF02325">
    <property type="entry name" value="CCB3_YggT"/>
    <property type="match status" value="2"/>
</dbReference>
<dbReference type="GO" id="GO:0016020">
    <property type="term" value="C:membrane"/>
    <property type="evidence" value="ECO:0007669"/>
    <property type="project" value="InterPro"/>
</dbReference>
<evidence type="ECO:0000256" key="2">
    <source>
        <dbReference type="SAM" id="Phobius"/>
    </source>
</evidence>
<dbReference type="InterPro" id="IPR003425">
    <property type="entry name" value="CCB3/YggT"/>
</dbReference>
<evidence type="ECO:0000256" key="1">
    <source>
        <dbReference type="ARBA" id="ARBA00010894"/>
    </source>
</evidence>
<comment type="similarity">
    <text evidence="1">Belongs to the YggT family.</text>
</comment>
<evidence type="ECO:0000313" key="3">
    <source>
        <dbReference type="EMBL" id="SUT94275.1"/>
    </source>
</evidence>
<evidence type="ECO:0000313" key="4">
    <source>
        <dbReference type="Proteomes" id="UP000254253"/>
    </source>
</evidence>
<gene>
    <name evidence="3" type="ORF">NCTC4191_01544</name>
</gene>
<dbReference type="EMBL" id="UFRN01000002">
    <property type="protein sequence ID" value="SUT94275.1"/>
    <property type="molecule type" value="Genomic_DNA"/>
</dbReference>
<feature type="transmembrane region" description="Helical" evidence="2">
    <location>
        <begin position="61"/>
        <end position="80"/>
    </location>
</feature>
<feature type="transmembrane region" description="Helical" evidence="2">
    <location>
        <begin position="150"/>
        <end position="176"/>
    </location>
</feature>
<dbReference type="RefSeq" id="WP_115587488.1">
    <property type="nucleotide sequence ID" value="NZ_LR134169.1"/>
</dbReference>
<feature type="transmembrane region" description="Helical" evidence="2">
    <location>
        <begin position="86"/>
        <end position="109"/>
    </location>
</feature>
<keyword evidence="2" id="KW-0812">Transmembrane</keyword>
<organism evidence="3 4">
    <name type="scientific">Actinobacillus lignieresii</name>
    <dbReference type="NCBI Taxonomy" id="720"/>
    <lineage>
        <taxon>Bacteria</taxon>
        <taxon>Pseudomonadati</taxon>
        <taxon>Pseudomonadota</taxon>
        <taxon>Gammaproteobacteria</taxon>
        <taxon>Pasteurellales</taxon>
        <taxon>Pasteurellaceae</taxon>
        <taxon>Actinobacillus</taxon>
    </lineage>
</organism>
<dbReference type="Proteomes" id="UP000254253">
    <property type="component" value="Unassembled WGS sequence"/>
</dbReference>
<keyword evidence="4" id="KW-1185">Reference proteome</keyword>
<dbReference type="AlphaFoldDB" id="A0A380U1N2"/>
<proteinExistence type="inferred from homology"/>
<keyword evidence="2" id="KW-1133">Transmembrane helix</keyword>
<dbReference type="PANTHER" id="PTHR33219:SF14">
    <property type="entry name" value="PROTEIN COFACTOR ASSEMBLY OF COMPLEX C SUBUNIT B CCB3, CHLOROPLASTIC-RELATED"/>
    <property type="match status" value="1"/>
</dbReference>
<keyword evidence="2" id="KW-0472">Membrane</keyword>
<sequence length="177" mass="19724">MEFLAPVLSIIIGFFSFVLILRTWLQFCRVDPYMPLSQSLLRLTSPLVNPVGKVIPTVKNINFAALLIALLLLALEKFILGVPVAMAVLAGLLGVVKTFGQILFFTTLIRALMSWVTRGDHPLDYMVAQITEPVLGFIRKLLPRTGMLDFSVMVLGFGLILLNNLFYRIFGVLWAIA</sequence>